<keyword evidence="3" id="KW-1185">Reference proteome</keyword>
<evidence type="ECO:0000313" key="2">
    <source>
        <dbReference type="EMBL" id="EPS33373.1"/>
    </source>
</evidence>
<feature type="compositionally biased region" description="Polar residues" evidence="1">
    <location>
        <begin position="1090"/>
        <end position="1105"/>
    </location>
</feature>
<feature type="compositionally biased region" description="Polar residues" evidence="1">
    <location>
        <begin position="329"/>
        <end position="347"/>
    </location>
</feature>
<evidence type="ECO:0000313" key="3">
    <source>
        <dbReference type="Proteomes" id="UP000019376"/>
    </source>
</evidence>
<evidence type="ECO:0000256" key="1">
    <source>
        <dbReference type="SAM" id="MobiDB-lite"/>
    </source>
</evidence>
<feature type="region of interest" description="Disordered" evidence="1">
    <location>
        <begin position="862"/>
        <end position="1233"/>
    </location>
</feature>
<dbReference type="STRING" id="933388.S8B3I2"/>
<feature type="compositionally biased region" description="Low complexity" evidence="1">
    <location>
        <begin position="816"/>
        <end position="836"/>
    </location>
</feature>
<sequence>MQSYKASDFLDAGSLSRSRSTSFSSDSQLPRVNLMSPPSVRPPPAFISSSAASEIITSDQEFNTADFGSEEDATGAGANALVTPDALTLLNAFLDDLLFTILATSKSTQLASIRPAIADVLKPRLASEVVATADEELYEYMGGTEDEQADYQSADDADKEFDLIHAWKLTRLRCMVYTRLGDLEEEDEDEFIALERLRESNGVPRRFASHVDNIKPAAAIFLTSIIEHIGERALVIAGETARSRLSSKLNDRARGASDGDANADARTSIEADHNRKRIERLVVEDLDMEKLALNATLGRLWRTWRKRRRNTTLSRTRTVSRESFGRRGQTPTLSGSQKSSAFTADESTSPREPPARELEISAPVDPTTVPLPVDDGDVYEIEVPGFSSEVEGEVQTMRAVVAHKVRPRSLMVISSPSLVPRSLGSMDSPKSAGAIDNMRLRQIRCKSLPNAPAPPQPQPQPAEHDETPSDQPSPRTLEEKKWLETMYEDDESVEFVDATEVPPGTAITTSHEGALEQVNMPLVANDRMSVLEEEEEESHNPSAGRVSNDCDDQIAASLRSLEGKDRATDHGARLLATSLENGSTEQMEVTDGTIEHRELASKVHQPRQVSRTGTPSTNATPIIAETSEGEMHITIDQAVDTQGAQASSGATIEAIDSHRGAQNSAHERRHLYVISSDSIDVPPDDATAWHQSRDLIQEQSSGASRHESYSRDSVIDELPIVHENSRPASVADSERSQLSGRHQASSLVGTSSARTSPQLEQRAAVQRMPRSTPSITTSVKSSSSRSDSVSRVASNSPTSHVSSKLKGLMIRPQGDSSSLRLRSSSETSRASGSAGSLENDASDLDKLINSDETIHFTLTPRSVREMTFPEPSRHVPRSSTSKTADLADVIRTTGPTQDDSRPRTSVSSRNAYETNSSESSKALDSPKHIPIASRMAVPPKSPAREIARTASSPTVVTDFAVPQSAGHSPSARARQPLSPVRPPSGFSNKTNNTTRSNPNRPRLQARPAETGGSQTSDLIDFIREGPPLPGAHRIPRTVAPFRNTIDSDDLHFDHSQEKDRGSSFASTQDDSTPNKSLTSLGSRTGLLESNNRANDQTKDTPSSFAMQDDDRPVPVRKQKRIPGQAPDPYAIDDDDDDEYLEELLNEKPPKRQEESLLDFLRSEPPPDYSSPQPQPLNDGVLPSKGSGMGMRSRLMRGSPAGERAPSSKMSISSLRSQMSLGSQQGQSSNYSYKVGMARNPGVVTSPTSRQTDTSALADFFRNTGPPEPPAGRDMPAKEKETGISRFFARRKKVEA</sequence>
<feature type="compositionally biased region" description="Pro residues" evidence="1">
    <location>
        <begin position="1163"/>
        <end position="1174"/>
    </location>
</feature>
<feature type="region of interest" description="Disordered" evidence="1">
    <location>
        <begin position="600"/>
        <end position="620"/>
    </location>
</feature>
<feature type="compositionally biased region" description="Polar residues" evidence="1">
    <location>
        <begin position="607"/>
        <end position="620"/>
    </location>
</feature>
<feature type="region of interest" description="Disordered" evidence="1">
    <location>
        <begin position="447"/>
        <end position="475"/>
    </location>
</feature>
<feature type="compositionally biased region" description="Basic and acidic residues" evidence="1">
    <location>
        <begin position="1048"/>
        <end position="1061"/>
    </location>
</feature>
<protein>
    <submittedName>
        <fullName evidence="2">Uncharacterized protein</fullName>
    </submittedName>
</protein>
<feature type="compositionally biased region" description="Polar residues" evidence="1">
    <location>
        <begin position="1063"/>
        <end position="1075"/>
    </location>
</feature>
<reference evidence="2 3" key="1">
    <citation type="journal article" date="2013" name="PLoS ONE">
        <title>Genomic and secretomic analyses reveal unique features of the lignocellulolytic enzyme system of Penicillium decumbens.</title>
        <authorList>
            <person name="Liu G."/>
            <person name="Zhang L."/>
            <person name="Wei X."/>
            <person name="Zou G."/>
            <person name="Qin Y."/>
            <person name="Ma L."/>
            <person name="Li J."/>
            <person name="Zheng H."/>
            <person name="Wang S."/>
            <person name="Wang C."/>
            <person name="Xun L."/>
            <person name="Zhao G.-P."/>
            <person name="Zhou Z."/>
            <person name="Qu Y."/>
        </authorList>
    </citation>
    <scope>NUCLEOTIDE SEQUENCE [LARGE SCALE GENOMIC DNA]</scope>
    <source>
        <strain evidence="3">114-2 / CGMCC 5302</strain>
    </source>
</reference>
<proteinExistence type="predicted"/>
<feature type="compositionally biased region" description="Low complexity" evidence="1">
    <location>
        <begin position="1206"/>
        <end position="1233"/>
    </location>
</feature>
<feature type="compositionally biased region" description="Low complexity" evidence="1">
    <location>
        <begin position="771"/>
        <end position="796"/>
    </location>
</feature>
<feature type="compositionally biased region" description="Acidic residues" evidence="1">
    <location>
        <begin position="1130"/>
        <end position="1143"/>
    </location>
</feature>
<feature type="compositionally biased region" description="Pro residues" evidence="1">
    <location>
        <begin position="451"/>
        <end position="460"/>
    </location>
</feature>
<feature type="compositionally biased region" description="Basic and acidic residues" evidence="1">
    <location>
        <begin position="1144"/>
        <end position="1154"/>
    </location>
</feature>
<feature type="compositionally biased region" description="Basic and acidic residues" evidence="1">
    <location>
        <begin position="716"/>
        <end position="725"/>
    </location>
</feature>
<organism evidence="2 3">
    <name type="scientific">Penicillium oxalicum (strain 114-2 / CGMCC 5302)</name>
    <name type="common">Penicillium decumbens</name>
    <dbReference type="NCBI Taxonomy" id="933388"/>
    <lineage>
        <taxon>Eukaryota</taxon>
        <taxon>Fungi</taxon>
        <taxon>Dikarya</taxon>
        <taxon>Ascomycota</taxon>
        <taxon>Pezizomycotina</taxon>
        <taxon>Eurotiomycetes</taxon>
        <taxon>Eurotiomycetidae</taxon>
        <taxon>Eurotiales</taxon>
        <taxon>Aspergillaceae</taxon>
        <taxon>Penicillium</taxon>
    </lineage>
</organism>
<dbReference type="Proteomes" id="UP000019376">
    <property type="component" value="Unassembled WGS sequence"/>
</dbReference>
<dbReference type="OrthoDB" id="5382203at2759"/>
<feature type="region of interest" description="Disordered" evidence="1">
    <location>
        <begin position="311"/>
        <end position="371"/>
    </location>
</feature>
<feature type="compositionally biased region" description="Low complexity" evidence="1">
    <location>
        <begin position="15"/>
        <end position="27"/>
    </location>
</feature>
<accession>S8B3I2</accession>
<feature type="region of interest" description="Disordered" evidence="1">
    <location>
        <begin position="15"/>
        <end position="38"/>
    </location>
</feature>
<dbReference type="PhylomeDB" id="S8B3I2"/>
<gene>
    <name evidence="2" type="ORF">PDE_08335</name>
</gene>
<feature type="region of interest" description="Disordered" evidence="1">
    <location>
        <begin position="1258"/>
        <end position="1282"/>
    </location>
</feature>
<feature type="compositionally biased region" description="Polar residues" evidence="1">
    <location>
        <begin position="736"/>
        <end position="759"/>
    </location>
</feature>
<dbReference type="EMBL" id="KB644415">
    <property type="protein sequence ID" value="EPS33373.1"/>
    <property type="molecule type" value="Genomic_DNA"/>
</dbReference>
<feature type="region of interest" description="Disordered" evidence="1">
    <location>
        <begin position="716"/>
        <end position="844"/>
    </location>
</feature>
<name>S8B3I2_PENO1</name>
<feature type="compositionally biased region" description="Low complexity" evidence="1">
    <location>
        <begin position="987"/>
        <end position="1002"/>
    </location>
</feature>
<feature type="compositionally biased region" description="Polar residues" evidence="1">
    <location>
        <begin position="893"/>
        <end position="922"/>
    </location>
</feature>
<dbReference type="eggNOG" id="ENOG502QRX2">
    <property type="taxonomic scope" value="Eukaryota"/>
</dbReference>
<feature type="compositionally biased region" description="Low complexity" evidence="1">
    <location>
        <begin position="1076"/>
        <end position="1089"/>
    </location>
</feature>
<dbReference type="HOGENOM" id="CLU_002983_1_0_1"/>